<keyword evidence="8" id="KW-1185">Reference proteome</keyword>
<keyword evidence="9" id="KW-1267">Proteomics identification</keyword>
<gene>
    <name evidence="7" type="primary">LOC103644166</name>
</gene>
<reference evidence="7" key="2">
    <citation type="submission" date="2019-07" db="EMBL/GenBank/DDBJ databases">
        <authorList>
            <person name="Seetharam A."/>
            <person name="Woodhouse M."/>
            <person name="Cannon E."/>
        </authorList>
    </citation>
    <scope>NUCLEOTIDE SEQUENCE [LARGE SCALE GENOMIC DNA]</scope>
    <source>
        <strain evidence="7">cv. B73</strain>
    </source>
</reference>
<sequence>MTSRRDRLEPSPAAAAVALLLVVVVAGAPASGQVATSCTASLISTFTPCLNFVTGSTNGGGSPTKQCCGVLAEMVRTGADCACLILTGNVPFSLPINRTLAVSLPKLCSSTSVPLQCRDTATQIPAPGNMHQHRLVCQYQNNNNKRNNLKSLGEDEQLNSVFFFLYQDLSRSLRLCLHCHPSHRNRPTLRRIPRRSLRRWTRRRSPRGQWWCPAPLLGGLTYPWRLSPLCCP</sequence>
<feature type="domain" description="Bifunctional inhibitor/plant lipid transfer protein/seed storage helical" evidence="6">
    <location>
        <begin position="20"/>
        <end position="117"/>
    </location>
</feature>
<dbReference type="Gene3D" id="1.10.110.10">
    <property type="entry name" value="Plant lipid-transfer and hydrophobic proteins"/>
    <property type="match status" value="1"/>
</dbReference>
<dbReference type="InterPro" id="IPR036312">
    <property type="entry name" value="Bifun_inhib/LTP/seed_sf"/>
</dbReference>
<evidence type="ECO:0000256" key="2">
    <source>
        <dbReference type="ARBA" id="ARBA00022729"/>
    </source>
</evidence>
<keyword evidence="3" id="KW-1015">Disulfide bond</keyword>
<dbReference type="InterPro" id="IPR016140">
    <property type="entry name" value="Bifunc_inhib/LTP/seed_store"/>
</dbReference>
<dbReference type="InterPro" id="IPR043325">
    <property type="entry name" value="LTSS"/>
</dbReference>
<dbReference type="InParanoid" id="A0A804M5E5"/>
<dbReference type="OrthoDB" id="1914452at2759"/>
<keyword evidence="2 5" id="KW-0732">Signal</keyword>
<evidence type="ECO:0007829" key="9">
    <source>
        <dbReference type="PeptideAtlas" id="A0A804M5E5"/>
    </source>
</evidence>
<evidence type="ECO:0000256" key="5">
    <source>
        <dbReference type="SAM" id="SignalP"/>
    </source>
</evidence>
<evidence type="ECO:0000313" key="7">
    <source>
        <dbReference type="EnsemblPlants" id="Zm00001eb060480_P001"/>
    </source>
</evidence>
<dbReference type="PANTHER" id="PTHR33044">
    <property type="entry name" value="BIFUNCTIONAL INHIBITOR/LIPID-TRANSFER PROTEIN/SEED STORAGE 2S ALBUMIN SUPERFAMILY PROTEIN-RELATED"/>
    <property type="match status" value="1"/>
</dbReference>
<evidence type="ECO:0000259" key="6">
    <source>
        <dbReference type="Pfam" id="PF14368"/>
    </source>
</evidence>
<protein>
    <recommendedName>
        <fullName evidence="6">Bifunctional inhibitor/plant lipid transfer protein/seed storage helical domain-containing protein</fullName>
    </recommendedName>
</protein>
<dbReference type="AlphaFoldDB" id="A0A804M5E5"/>
<evidence type="ECO:0000256" key="1">
    <source>
        <dbReference type="ARBA" id="ARBA00009748"/>
    </source>
</evidence>
<dbReference type="Gramene" id="Zm00001eb060480_T001">
    <property type="protein sequence ID" value="Zm00001eb060480_P001"/>
    <property type="gene ID" value="Zm00001eb060480"/>
</dbReference>
<organism evidence="7 8">
    <name type="scientific">Zea mays</name>
    <name type="common">Maize</name>
    <dbReference type="NCBI Taxonomy" id="4577"/>
    <lineage>
        <taxon>Eukaryota</taxon>
        <taxon>Viridiplantae</taxon>
        <taxon>Streptophyta</taxon>
        <taxon>Embryophyta</taxon>
        <taxon>Tracheophyta</taxon>
        <taxon>Spermatophyta</taxon>
        <taxon>Magnoliopsida</taxon>
        <taxon>Liliopsida</taxon>
        <taxon>Poales</taxon>
        <taxon>Poaceae</taxon>
        <taxon>PACMAD clade</taxon>
        <taxon>Panicoideae</taxon>
        <taxon>Andropogonodae</taxon>
        <taxon>Andropogoneae</taxon>
        <taxon>Tripsacinae</taxon>
        <taxon>Zea</taxon>
    </lineage>
</organism>
<evidence type="ECO:0000313" key="8">
    <source>
        <dbReference type="Proteomes" id="UP000007305"/>
    </source>
</evidence>
<reference evidence="7" key="3">
    <citation type="submission" date="2021-05" db="UniProtKB">
        <authorList>
            <consortium name="EnsemblPlants"/>
        </authorList>
    </citation>
    <scope>IDENTIFICATION</scope>
    <source>
        <strain evidence="7">cv. B73</strain>
    </source>
</reference>
<dbReference type="Proteomes" id="UP000007305">
    <property type="component" value="Chromosome 1"/>
</dbReference>
<dbReference type="EnsemblPlants" id="Zm00001eb060480_T001">
    <property type="protein sequence ID" value="Zm00001eb060480_P001"/>
    <property type="gene ID" value="Zm00001eb060480"/>
</dbReference>
<dbReference type="Pfam" id="PF14368">
    <property type="entry name" value="LTP_2"/>
    <property type="match status" value="1"/>
</dbReference>
<name>A0A804M5E5_MAIZE</name>
<feature type="chain" id="PRO_5032700608" description="Bifunctional inhibitor/plant lipid transfer protein/seed storage helical domain-containing protein" evidence="5">
    <location>
        <begin position="28"/>
        <end position="232"/>
    </location>
</feature>
<accession>A0A804M5E5</accession>
<proteinExistence type="evidence at protein level"/>
<dbReference type="SUPFAM" id="SSF47699">
    <property type="entry name" value="Bifunctional inhibitor/lipid-transfer protein/seed storage 2S albumin"/>
    <property type="match status" value="1"/>
</dbReference>
<evidence type="ECO:0000256" key="4">
    <source>
        <dbReference type="ARBA" id="ARBA00023180"/>
    </source>
</evidence>
<keyword evidence="4" id="KW-0325">Glycoprotein</keyword>
<feature type="signal peptide" evidence="5">
    <location>
        <begin position="1"/>
        <end position="27"/>
    </location>
</feature>
<evidence type="ECO:0000256" key="3">
    <source>
        <dbReference type="ARBA" id="ARBA00023157"/>
    </source>
</evidence>
<dbReference type="CDD" id="cd00010">
    <property type="entry name" value="AAI_LTSS"/>
    <property type="match status" value="1"/>
</dbReference>
<comment type="similarity">
    <text evidence="1">Belongs to the plant LTP family.</text>
</comment>
<reference evidence="8" key="1">
    <citation type="submission" date="2015-12" db="EMBL/GenBank/DDBJ databases">
        <title>Update maize B73 reference genome by single molecule sequencing technologies.</title>
        <authorList>
            <consortium name="Maize Genome Sequencing Project"/>
            <person name="Ware D."/>
        </authorList>
    </citation>
    <scope>NUCLEOTIDE SEQUENCE [LARGE SCALE GENOMIC DNA]</scope>
    <source>
        <strain evidence="8">cv. B73</strain>
    </source>
</reference>